<dbReference type="PANTHER" id="PTHR44688">
    <property type="entry name" value="DNA-BINDING TRANSCRIPTIONAL ACTIVATOR DEVR_DOSR"/>
    <property type="match status" value="1"/>
</dbReference>
<name>A0ABV9D8N9_9MICO</name>
<dbReference type="EMBL" id="JBHSGF010000002">
    <property type="protein sequence ID" value="MFC4554389.1"/>
    <property type="molecule type" value="Genomic_DNA"/>
</dbReference>
<feature type="region of interest" description="Disordered" evidence="4">
    <location>
        <begin position="404"/>
        <end position="432"/>
    </location>
</feature>
<dbReference type="SUPFAM" id="SSF46894">
    <property type="entry name" value="C-terminal effector domain of the bipartite response regulators"/>
    <property type="match status" value="1"/>
</dbReference>
<evidence type="ECO:0000256" key="1">
    <source>
        <dbReference type="ARBA" id="ARBA00023015"/>
    </source>
</evidence>
<keyword evidence="2" id="KW-0238">DNA-binding</keyword>
<evidence type="ECO:0000256" key="4">
    <source>
        <dbReference type="SAM" id="MobiDB-lite"/>
    </source>
</evidence>
<proteinExistence type="predicted"/>
<dbReference type="PANTHER" id="PTHR44688:SF16">
    <property type="entry name" value="DNA-BINDING TRANSCRIPTIONAL ACTIVATOR DEVR_DOSR"/>
    <property type="match status" value="1"/>
</dbReference>
<dbReference type="InterPro" id="IPR016032">
    <property type="entry name" value="Sig_transdc_resp-reg_C-effctor"/>
</dbReference>
<dbReference type="RefSeq" id="WP_122824903.1">
    <property type="nucleotide sequence ID" value="NZ_CP033325.1"/>
</dbReference>
<dbReference type="InterPro" id="IPR000792">
    <property type="entry name" value="Tscrpt_reg_LuxR_C"/>
</dbReference>
<accession>A0ABV9D8N9</accession>
<feature type="domain" description="HTH luxR-type" evidence="5">
    <location>
        <begin position="744"/>
        <end position="809"/>
    </location>
</feature>
<evidence type="ECO:0000256" key="3">
    <source>
        <dbReference type="ARBA" id="ARBA00023163"/>
    </source>
</evidence>
<keyword evidence="1" id="KW-0805">Transcription regulation</keyword>
<dbReference type="InterPro" id="IPR036388">
    <property type="entry name" value="WH-like_DNA-bd_sf"/>
</dbReference>
<keyword evidence="3" id="KW-0804">Transcription</keyword>
<gene>
    <name evidence="6" type="ORF">ACFO3F_03925</name>
</gene>
<dbReference type="SMART" id="SM00421">
    <property type="entry name" value="HTH_LUXR"/>
    <property type="match status" value="1"/>
</dbReference>
<sequence length="818" mass="86709">MPIPRIPRAFAPTRAAAAMGRRLPPLVVLRAPRGYGKTSVAASWLASPEMSGVTRSWLTVPEGPVSAADLWTAVHDTWVEDGIALAETVPTTGSLRAVLRRLDRRLVLVIDGLHHVHDTAVDDELVGLVQDHELFHLVVTTRAHRPIERLGPATVDAGVLRVRDLSLDDAETRAFAGRLGLPLTPPEASALRADLIGWPALVRAVVLDSARRPDGSLDIELPPVEHYVGAVLHDADFAPYFRLATALAVPGTFTREDIRRLAGEPARDGLFDDLVEANLVTAVGPGPTYAMAPPIRAAAAHVLEREDPARFRLLHALSAGDGPVIVALEHAAKAGAWPIAIGLVEDHWAELLREHAPRLRDVVARMPDDVVASSARLVLAREHILDVHTAARAEHVLRSGRLTPGGWSGRAPSMTERLSRRSGAASVPRSHLARQPVDEAPVDDEVRGAVPELLVEWSLDQLYAGDVVGAAYGFATAARRAGADGGAYREAATGAAVALALLGHLGDAEGWLRAAAEATGEVRDLELAARPLVEATIATLRLDDAAEVLRVPARSPLAPLVAAARLVVAHGALHRGDPAGGLPEVASLSVTLDPGSAELGLVVRAATSLRCDLHLVAGEYDRCAALLAPIPGLVPNRARHAFYVGAYDEALRLTQRADGDAGLAPCASLELLVIRACAAWRTGDEERALASLSTAVALAADVGVLLPFLSVPRGDLDAIAAGHPAVQRFLDAPRLASASSPYPEPLRASQLSAAERRVLEHLAGPRSLAQVARSLYLSESTVKTHVQRIYRKLGVATRAAAVARARELGLLDDRSGDR</sequence>
<dbReference type="Gene3D" id="1.10.10.10">
    <property type="entry name" value="Winged helix-like DNA-binding domain superfamily/Winged helix DNA-binding domain"/>
    <property type="match status" value="1"/>
</dbReference>
<comment type="caution">
    <text evidence="6">The sequence shown here is derived from an EMBL/GenBank/DDBJ whole genome shotgun (WGS) entry which is preliminary data.</text>
</comment>
<evidence type="ECO:0000313" key="7">
    <source>
        <dbReference type="Proteomes" id="UP001595955"/>
    </source>
</evidence>
<reference evidence="7" key="1">
    <citation type="journal article" date="2019" name="Int. J. Syst. Evol. Microbiol.">
        <title>The Global Catalogue of Microorganisms (GCM) 10K type strain sequencing project: providing services to taxonomists for standard genome sequencing and annotation.</title>
        <authorList>
            <consortium name="The Broad Institute Genomics Platform"/>
            <consortium name="The Broad Institute Genome Sequencing Center for Infectious Disease"/>
            <person name="Wu L."/>
            <person name="Ma J."/>
        </authorList>
    </citation>
    <scope>NUCLEOTIDE SEQUENCE [LARGE SCALE GENOMIC DNA]</scope>
    <source>
        <strain evidence="7">JCM 3369</strain>
    </source>
</reference>
<keyword evidence="7" id="KW-1185">Reference proteome</keyword>
<dbReference type="Proteomes" id="UP001595955">
    <property type="component" value="Unassembled WGS sequence"/>
</dbReference>
<evidence type="ECO:0000256" key="2">
    <source>
        <dbReference type="ARBA" id="ARBA00023125"/>
    </source>
</evidence>
<dbReference type="PROSITE" id="PS50043">
    <property type="entry name" value="HTH_LUXR_2"/>
    <property type="match status" value="1"/>
</dbReference>
<protein>
    <submittedName>
        <fullName evidence="6">LuxR C-terminal-related transcriptional regulator</fullName>
    </submittedName>
</protein>
<dbReference type="Pfam" id="PF00196">
    <property type="entry name" value="GerE"/>
    <property type="match status" value="1"/>
</dbReference>
<organism evidence="6 7">
    <name type="scientific">Georgenia faecalis</name>
    <dbReference type="NCBI Taxonomy" id="2483799"/>
    <lineage>
        <taxon>Bacteria</taxon>
        <taxon>Bacillati</taxon>
        <taxon>Actinomycetota</taxon>
        <taxon>Actinomycetes</taxon>
        <taxon>Micrococcales</taxon>
        <taxon>Bogoriellaceae</taxon>
        <taxon>Georgenia</taxon>
    </lineage>
</organism>
<evidence type="ECO:0000259" key="5">
    <source>
        <dbReference type="PROSITE" id="PS50043"/>
    </source>
</evidence>
<evidence type="ECO:0000313" key="6">
    <source>
        <dbReference type="EMBL" id="MFC4554389.1"/>
    </source>
</evidence>